<proteinExistence type="predicted"/>
<accession>A0A2H4PIB1</accession>
<evidence type="ECO:0000313" key="2">
    <source>
        <dbReference type="Proteomes" id="UP000241007"/>
    </source>
</evidence>
<reference evidence="1 2" key="1">
    <citation type="submission" date="2017-11" db="EMBL/GenBank/DDBJ databases">
        <authorList>
            <person name="Keri A.G."/>
            <person name="Ahn S.H."/>
            <person name="Alvarado I.A."/>
            <person name="Hartigan K.A."/>
            <person name="Shaffer C.D."/>
            <person name="Weston-Hafer K.A."/>
            <person name="Russell D.A."/>
            <person name="Pope W.H."/>
            <person name="Jacobs-Sera D."/>
            <person name="Hendrix R.W."/>
            <person name="Hatfull G.F."/>
        </authorList>
    </citation>
    <scope>NUCLEOTIDE SEQUENCE [LARGE SCALE GENOMIC DNA]</scope>
</reference>
<keyword evidence="2" id="KW-1185">Reference proteome</keyword>
<evidence type="ECO:0000313" key="1">
    <source>
        <dbReference type="EMBL" id="ATW62485.1"/>
    </source>
</evidence>
<sequence>MSMNKETSRALASITLTQAVKEHGKHNVDRLVLSETLESDLPGLTSDAHDEILDLAEKLIPYVEVHVDVAYWRLDDVLNEAEPEKVGAVW</sequence>
<gene>
    <name evidence="1" type="ORF">SEA_WRIGHTON_51</name>
</gene>
<name>A0A2H4PIB1_9CAUD</name>
<dbReference type="Proteomes" id="UP000241007">
    <property type="component" value="Segment"/>
</dbReference>
<organism evidence="1 2">
    <name type="scientific">Streptomyces phage WRightOn</name>
    <dbReference type="NCBI Taxonomy" id="2053723"/>
    <lineage>
        <taxon>Viruses</taxon>
        <taxon>Duplodnaviria</taxon>
        <taxon>Heunggongvirae</taxon>
        <taxon>Uroviricota</taxon>
        <taxon>Caudoviricetes</taxon>
        <taxon>Beephvirinae</taxon>
        <taxon>Manuelvirus</taxon>
        <taxon>Manuelvirus wrighton</taxon>
    </lineage>
</organism>
<protein>
    <submittedName>
        <fullName evidence="1">Uncharacterized protein</fullName>
    </submittedName>
</protein>
<dbReference type="EMBL" id="MG515223">
    <property type="protein sequence ID" value="ATW62485.1"/>
    <property type="molecule type" value="Genomic_DNA"/>
</dbReference>